<dbReference type="InterPro" id="IPR036465">
    <property type="entry name" value="vWFA_dom_sf"/>
</dbReference>
<evidence type="ECO:0000313" key="5">
    <source>
        <dbReference type="Proteomes" id="UP001499930"/>
    </source>
</evidence>
<dbReference type="CDD" id="cd00198">
    <property type="entry name" value="vWFA"/>
    <property type="match status" value="1"/>
</dbReference>
<feature type="compositionally biased region" description="Low complexity" evidence="1">
    <location>
        <begin position="21"/>
        <end position="37"/>
    </location>
</feature>
<sequence>MTDPTNPASPTNPAGPADSTGHAGPAEPTGPAGPAGAAPALTEQVAARFAAARLWAAHRAPYLAGALFALTPVVLEPSFDDATGEPVPDSEFRAFPADTRWNVHVETATALATPVEEIGWWLLHQIGHLVRAHAARSPVRSAHANTHAAGEAGSAQARRWNQAADAEINDDLEAEGLHGPAGVVSPALLGLPPNRTAEEYVPMLDVLDEALGRGGVALAEAVDCGSATDGLDRGYHSPGSDGGIGELERELLERSIAAGIQERAAARSDVPLGWRRWAEERLRPTVDWRALLGSLIRRGVSSAAGRVDFDRRRPSRRAGATPGIVMPAMVSPAPSVAVVVDTSGSILRPVLDGLVAEITGILNRAAGPRRRIRVICCDLVAHPAQEIRRAGDMVLTGGGGTDMRAGIAAAVALRPRPDLVIVMTDGLTPWPERRPPAQVVVCLVGEDGHAPAWAATVRVPEKPEKPEKEE</sequence>
<dbReference type="EMBL" id="BAAAWD010000002">
    <property type="protein sequence ID" value="GAA2986863.1"/>
    <property type="molecule type" value="Genomic_DNA"/>
</dbReference>
<organism evidence="4 5">
    <name type="scientific">Streptosporangium longisporum</name>
    <dbReference type="NCBI Taxonomy" id="46187"/>
    <lineage>
        <taxon>Bacteria</taxon>
        <taxon>Bacillati</taxon>
        <taxon>Actinomycetota</taxon>
        <taxon>Actinomycetes</taxon>
        <taxon>Streptosporangiales</taxon>
        <taxon>Streptosporangiaceae</taxon>
        <taxon>Streptosporangium</taxon>
    </lineage>
</organism>
<feature type="compositionally biased region" description="Polar residues" evidence="1">
    <location>
        <begin position="1"/>
        <end position="12"/>
    </location>
</feature>
<dbReference type="InterPro" id="IPR018698">
    <property type="entry name" value="VWA-like_dom"/>
</dbReference>
<keyword evidence="5" id="KW-1185">Reference proteome</keyword>
<dbReference type="Pfam" id="PF09967">
    <property type="entry name" value="DUF2201"/>
    <property type="match status" value="1"/>
</dbReference>
<comment type="caution">
    <text evidence="4">The sequence shown here is derived from an EMBL/GenBank/DDBJ whole genome shotgun (WGS) entry which is preliminary data.</text>
</comment>
<feature type="region of interest" description="Disordered" evidence="1">
    <location>
        <begin position="1"/>
        <end position="37"/>
    </location>
</feature>
<proteinExistence type="predicted"/>
<accession>A0ABN3XQ26</accession>
<evidence type="ECO:0000259" key="2">
    <source>
        <dbReference type="Pfam" id="PF09967"/>
    </source>
</evidence>
<dbReference type="PANTHER" id="PTHR38730">
    <property type="entry name" value="SLL7028 PROTEIN"/>
    <property type="match status" value="1"/>
</dbReference>
<evidence type="ECO:0000256" key="1">
    <source>
        <dbReference type="SAM" id="MobiDB-lite"/>
    </source>
</evidence>
<dbReference type="SUPFAM" id="SSF53300">
    <property type="entry name" value="vWA-like"/>
    <property type="match status" value="1"/>
</dbReference>
<dbReference type="RefSeq" id="WP_344887179.1">
    <property type="nucleotide sequence ID" value="NZ_BAAAWD010000002.1"/>
</dbReference>
<evidence type="ECO:0000259" key="3">
    <source>
        <dbReference type="Pfam" id="PF13203"/>
    </source>
</evidence>
<dbReference type="InterPro" id="IPR025154">
    <property type="entry name" value="Put_metallopeptidase_dom"/>
</dbReference>
<dbReference type="Proteomes" id="UP001499930">
    <property type="component" value="Unassembled WGS sequence"/>
</dbReference>
<dbReference type="Pfam" id="PF13203">
    <property type="entry name" value="DUF2201_N"/>
    <property type="match status" value="1"/>
</dbReference>
<gene>
    <name evidence="4" type="ORF">GCM10017559_03240</name>
</gene>
<reference evidence="4 5" key="1">
    <citation type="journal article" date="2019" name="Int. J. Syst. Evol. Microbiol.">
        <title>The Global Catalogue of Microorganisms (GCM) 10K type strain sequencing project: providing services to taxonomists for standard genome sequencing and annotation.</title>
        <authorList>
            <consortium name="The Broad Institute Genomics Platform"/>
            <consortium name="The Broad Institute Genome Sequencing Center for Infectious Disease"/>
            <person name="Wu L."/>
            <person name="Ma J."/>
        </authorList>
    </citation>
    <scope>NUCLEOTIDE SEQUENCE [LARGE SCALE GENOMIC DNA]</scope>
    <source>
        <strain evidence="4 5">JCM 3106</strain>
    </source>
</reference>
<name>A0ABN3XQ26_9ACTN</name>
<feature type="domain" description="VWA-like" evidence="2">
    <location>
        <begin position="336"/>
        <end position="458"/>
    </location>
</feature>
<feature type="domain" description="Putative metallopeptidase" evidence="3">
    <location>
        <begin position="114"/>
        <end position="329"/>
    </location>
</feature>
<evidence type="ECO:0000313" key="4">
    <source>
        <dbReference type="EMBL" id="GAA2986863.1"/>
    </source>
</evidence>
<protein>
    <submittedName>
        <fullName evidence="4">VWA-like domain-containing protein</fullName>
    </submittedName>
</protein>
<dbReference type="PANTHER" id="PTHR38730:SF1">
    <property type="entry name" value="SLL7028 PROTEIN"/>
    <property type="match status" value="1"/>
</dbReference>